<dbReference type="OrthoDB" id="9770331at2"/>
<evidence type="ECO:0000256" key="2">
    <source>
        <dbReference type="PIRSR" id="PIRSR033579-3"/>
    </source>
</evidence>
<protein>
    <submittedName>
        <fullName evidence="3">Anaerobic cobalt chelatase</fullName>
    </submittedName>
</protein>
<dbReference type="STRING" id="350688.Clos_0323"/>
<gene>
    <name evidence="3" type="ordered locus">Clos_0323</name>
</gene>
<keyword evidence="4" id="KW-1185">Reference proteome</keyword>
<dbReference type="GO" id="GO:0016852">
    <property type="term" value="F:sirohydrochlorin cobaltochelatase activity"/>
    <property type="evidence" value="ECO:0007669"/>
    <property type="project" value="InterPro"/>
</dbReference>
<name>A8ML69_ALKOO</name>
<dbReference type="GO" id="GO:0046872">
    <property type="term" value="F:metal ion binding"/>
    <property type="evidence" value="ECO:0007669"/>
    <property type="project" value="UniProtKB-KW"/>
</dbReference>
<dbReference type="EMBL" id="CP000853">
    <property type="protein sequence ID" value="ABW17886.1"/>
    <property type="molecule type" value="Genomic_DNA"/>
</dbReference>
<dbReference type="KEGG" id="aoe:Clos_0323"/>
<keyword evidence="2" id="KW-0479">Metal-binding</keyword>
<accession>A8ML69</accession>
<reference evidence="4" key="1">
    <citation type="submission" date="2007-10" db="EMBL/GenBank/DDBJ databases">
        <title>Complete genome of Alkaliphilus oremlandii OhILAs.</title>
        <authorList>
            <person name="Copeland A."/>
            <person name="Lucas S."/>
            <person name="Lapidus A."/>
            <person name="Barry K."/>
            <person name="Detter J.C."/>
            <person name="Glavina del Rio T."/>
            <person name="Hammon N."/>
            <person name="Israni S."/>
            <person name="Dalin E."/>
            <person name="Tice H."/>
            <person name="Pitluck S."/>
            <person name="Chain P."/>
            <person name="Malfatti S."/>
            <person name="Shin M."/>
            <person name="Vergez L."/>
            <person name="Schmutz J."/>
            <person name="Larimer F."/>
            <person name="Land M."/>
            <person name="Hauser L."/>
            <person name="Kyrpides N."/>
            <person name="Mikhailova N."/>
            <person name="Stolz J.F."/>
            <person name="Dawson A."/>
            <person name="Fisher E."/>
            <person name="Crable B."/>
            <person name="Perera E."/>
            <person name="Lisak J."/>
            <person name="Ranganathan M."/>
            <person name="Basu P."/>
            <person name="Richardson P."/>
        </authorList>
    </citation>
    <scope>NUCLEOTIDE SEQUENCE [LARGE SCALE GENOMIC DNA]</scope>
    <source>
        <strain evidence="4">OhILAs</strain>
    </source>
</reference>
<dbReference type="SUPFAM" id="SSF53800">
    <property type="entry name" value="Chelatase"/>
    <property type="match status" value="1"/>
</dbReference>
<feature type="active site" description="Proton acceptor" evidence="1">
    <location>
        <position position="145"/>
    </location>
</feature>
<evidence type="ECO:0000313" key="3">
    <source>
        <dbReference type="EMBL" id="ABW17886.1"/>
    </source>
</evidence>
<dbReference type="InterPro" id="IPR010388">
    <property type="entry name" value="Anaerobic_Co-chelatase"/>
</dbReference>
<dbReference type="Pfam" id="PF06180">
    <property type="entry name" value="CbiK"/>
    <property type="match status" value="1"/>
</dbReference>
<dbReference type="RefSeq" id="WP_012158201.1">
    <property type="nucleotide sequence ID" value="NC_009922.1"/>
</dbReference>
<dbReference type="HOGENOM" id="CLU_036584_1_1_9"/>
<organism evidence="3 4">
    <name type="scientific">Alkaliphilus oremlandii (strain OhILAs)</name>
    <name type="common">Clostridium oremlandii (strain OhILAs)</name>
    <dbReference type="NCBI Taxonomy" id="350688"/>
    <lineage>
        <taxon>Bacteria</taxon>
        <taxon>Bacillati</taxon>
        <taxon>Bacillota</taxon>
        <taxon>Clostridia</taxon>
        <taxon>Peptostreptococcales</taxon>
        <taxon>Natronincolaceae</taxon>
        <taxon>Alkaliphilus</taxon>
    </lineage>
</organism>
<dbReference type="AlphaFoldDB" id="A8ML69"/>
<dbReference type="CDD" id="cd03412">
    <property type="entry name" value="CbiK_N"/>
    <property type="match status" value="1"/>
</dbReference>
<feature type="binding site" evidence="2">
    <location>
        <position position="176"/>
    </location>
    <ligand>
        <name>Co(2+)</name>
        <dbReference type="ChEBI" id="CHEBI:48828"/>
    </ligand>
</feature>
<sequence length="262" mass="29632">MNKKALLVISFGTSYKDTFEKTIQAIEEDLKTAYPDHDFFRAYTSRRIIKKLKARDGIAIDLPAEALEKIREMGYEEVLCQTTHIINGFEFELTVKDLLPYSKDIQIKMGSALLTSHEDYLGAVEAVMGSIPPLKEEEALILMGHGTYHHANAAYPCLDYVFKSEGHTNVYMGSVEGFPYIDDVVKQLKKQSQIKKLYLMPFMVVAGDHALNDMAGDEEDSWKEVLKNQGYEVEIIMKGLGELEGIRKIFVEHSQKASSLQP</sequence>
<evidence type="ECO:0000256" key="1">
    <source>
        <dbReference type="PIRSR" id="PIRSR033579-1"/>
    </source>
</evidence>
<dbReference type="GO" id="GO:0019251">
    <property type="term" value="P:anaerobic cobalamin biosynthetic process"/>
    <property type="evidence" value="ECO:0007669"/>
    <property type="project" value="InterPro"/>
</dbReference>
<proteinExistence type="predicted"/>
<dbReference type="Proteomes" id="UP000000269">
    <property type="component" value="Chromosome"/>
</dbReference>
<keyword evidence="2" id="KW-0170">Cobalt</keyword>
<feature type="binding site" evidence="2">
    <location>
        <position position="145"/>
    </location>
    <ligand>
        <name>Co(2+)</name>
        <dbReference type="ChEBI" id="CHEBI:48828"/>
    </ligand>
</feature>
<dbReference type="CDD" id="cd03413">
    <property type="entry name" value="CbiK_C"/>
    <property type="match status" value="1"/>
</dbReference>
<dbReference type="eggNOG" id="COG4822">
    <property type="taxonomic scope" value="Bacteria"/>
</dbReference>
<evidence type="ECO:0000313" key="4">
    <source>
        <dbReference type="Proteomes" id="UP000000269"/>
    </source>
</evidence>
<dbReference type="Gene3D" id="3.40.50.1400">
    <property type="match status" value="2"/>
</dbReference>
<feature type="binding site" evidence="2">
    <location>
        <position position="209"/>
    </location>
    <ligand>
        <name>Co(2+)</name>
        <dbReference type="ChEBI" id="CHEBI:48828"/>
    </ligand>
</feature>
<dbReference type="PIRSF" id="PIRSF033579">
    <property type="entry name" value="Anaer_Co_chel"/>
    <property type="match status" value="1"/>
</dbReference>